<name>A0A8S5MR36_9CAUD</name>
<sequence length="92" mass="10221">MTKRERQVAKMITCGMITLAVLAACTDAERERIVRFNNETDIVCYSGSATPVFTDRSTGRVEYSESGGGVYYKSKNTGKFVQLYMDCVITGE</sequence>
<organism evidence="1">
    <name type="scientific">Podoviridae sp. ctUS21</name>
    <dbReference type="NCBI Taxonomy" id="2826557"/>
    <lineage>
        <taxon>Viruses</taxon>
        <taxon>Duplodnaviria</taxon>
        <taxon>Heunggongvirae</taxon>
        <taxon>Uroviricota</taxon>
        <taxon>Caudoviricetes</taxon>
    </lineage>
</organism>
<reference evidence="1" key="1">
    <citation type="journal article" date="2021" name="Proc. Natl. Acad. Sci. U.S.A.">
        <title>A Catalog of Tens of Thousands of Viruses from Human Metagenomes Reveals Hidden Associations with Chronic Diseases.</title>
        <authorList>
            <person name="Tisza M.J."/>
            <person name="Buck C.B."/>
        </authorList>
    </citation>
    <scope>NUCLEOTIDE SEQUENCE</scope>
    <source>
        <strain evidence="1">CtUS21</strain>
    </source>
</reference>
<evidence type="ECO:0000313" key="1">
    <source>
        <dbReference type="EMBL" id="DAD84427.1"/>
    </source>
</evidence>
<accession>A0A8S5MR36</accession>
<evidence type="ECO:0008006" key="2">
    <source>
        <dbReference type="Google" id="ProtNLM"/>
    </source>
</evidence>
<dbReference type="PROSITE" id="PS51257">
    <property type="entry name" value="PROKAR_LIPOPROTEIN"/>
    <property type="match status" value="1"/>
</dbReference>
<proteinExistence type="predicted"/>
<dbReference type="EMBL" id="BK014959">
    <property type="protein sequence ID" value="DAD84427.1"/>
    <property type="molecule type" value="Genomic_DNA"/>
</dbReference>
<protein>
    <recommendedName>
        <fullName evidence="2">Lipoprotein</fullName>
    </recommendedName>
</protein>